<evidence type="ECO:0000313" key="2">
    <source>
        <dbReference type="Proteomes" id="UP001732700"/>
    </source>
</evidence>
<evidence type="ECO:0000313" key="1">
    <source>
        <dbReference type="EnsemblPlants" id="AVESA.00010b.r2.3CG0512280.1.CDS"/>
    </source>
</evidence>
<name>A0ACD5VX80_AVESA</name>
<accession>A0ACD5VX80</accession>
<reference evidence="1" key="2">
    <citation type="submission" date="2025-09" db="UniProtKB">
        <authorList>
            <consortium name="EnsemblPlants"/>
        </authorList>
    </citation>
    <scope>IDENTIFICATION</scope>
</reference>
<dbReference type="Proteomes" id="UP001732700">
    <property type="component" value="Chromosome 3C"/>
</dbReference>
<keyword evidence="2" id="KW-1185">Reference proteome</keyword>
<sequence>MWLEELRRRERGELRAPRFEALSRSRRAASLALSNRKELATPHHGAVKSLQVDLTEGRYLLSGASDGSAAIFDLKNATEYEAGFIAKHRNILLVDRQHEHGHKFVVSAAIWYPVDTGLFVTASFDTYVKVWDTNSTQVVMDFKMPGKVYSAAMSPIATTHMLIAAGSADVQVRLCDIASGAFTHTLSGHHDGIMSLEWSNSSEWILMSGGCDGAIRFWDIRRAGCFLVLDQLRCQLGKRPPFLDSSMEKDQKNLGPSPSSKSYSVQQRTGSRKKQSKTLQKSQTPARGMQQRVHPGMSSSQNRTTAHYGAVTGLRTTTDGMHLLSSGSDSRLRIWDIDSGCNTLVNFEAMRLHPSKPLQLAVTDDPSLVFVPCMGSIKAYNMWSGTTFQTFRGHYDHVNCCYYNSQDQELYTGSNDRQILVWSPSTPALTEMEDDDKRRGGFAADEDNWSD</sequence>
<proteinExistence type="predicted"/>
<reference evidence="1" key="1">
    <citation type="submission" date="2021-05" db="EMBL/GenBank/DDBJ databases">
        <authorList>
            <person name="Scholz U."/>
            <person name="Mascher M."/>
            <person name="Fiebig A."/>
        </authorList>
    </citation>
    <scope>NUCLEOTIDE SEQUENCE [LARGE SCALE GENOMIC DNA]</scope>
</reference>
<protein>
    <submittedName>
        <fullName evidence="1">Uncharacterized protein</fullName>
    </submittedName>
</protein>
<dbReference type="EnsemblPlants" id="AVESA.00010b.r2.3CG0512280.1">
    <property type="protein sequence ID" value="AVESA.00010b.r2.3CG0512280.1.CDS"/>
    <property type="gene ID" value="AVESA.00010b.r2.3CG0512280"/>
</dbReference>
<organism evidence="1 2">
    <name type="scientific">Avena sativa</name>
    <name type="common">Oat</name>
    <dbReference type="NCBI Taxonomy" id="4498"/>
    <lineage>
        <taxon>Eukaryota</taxon>
        <taxon>Viridiplantae</taxon>
        <taxon>Streptophyta</taxon>
        <taxon>Embryophyta</taxon>
        <taxon>Tracheophyta</taxon>
        <taxon>Spermatophyta</taxon>
        <taxon>Magnoliopsida</taxon>
        <taxon>Liliopsida</taxon>
        <taxon>Poales</taxon>
        <taxon>Poaceae</taxon>
        <taxon>BOP clade</taxon>
        <taxon>Pooideae</taxon>
        <taxon>Poodae</taxon>
        <taxon>Poeae</taxon>
        <taxon>Poeae Chloroplast Group 1 (Aveneae type)</taxon>
        <taxon>Aveninae</taxon>
        <taxon>Avena</taxon>
    </lineage>
</organism>